<protein>
    <recommendedName>
        <fullName evidence="3">ribonuclease H</fullName>
        <ecNumber evidence="3">3.1.26.4</ecNumber>
    </recommendedName>
</protein>
<dbReference type="GO" id="GO:0046872">
    <property type="term" value="F:metal ion binding"/>
    <property type="evidence" value="ECO:0007669"/>
    <property type="project" value="UniProtKB-KW"/>
</dbReference>
<keyword evidence="7" id="KW-0378">Hydrolase</keyword>
<dbReference type="GO" id="GO:0043137">
    <property type="term" value="P:DNA replication, removal of RNA primer"/>
    <property type="evidence" value="ECO:0007669"/>
    <property type="project" value="TreeGrafter"/>
</dbReference>
<evidence type="ECO:0000256" key="3">
    <source>
        <dbReference type="ARBA" id="ARBA00012180"/>
    </source>
</evidence>
<organism evidence="9 10">
    <name type="scientific">Serratia phage 2050H1</name>
    <dbReference type="NCBI Taxonomy" id="2024250"/>
    <lineage>
        <taxon>Viruses</taxon>
        <taxon>Duplodnaviria</taxon>
        <taxon>Heunggongvirae</taxon>
        <taxon>Uroviricota</taxon>
        <taxon>Caudoviricetes</taxon>
        <taxon>Pantevenvirales</taxon>
        <taxon>Ackermannviridae</taxon>
        <taxon>Miltonvirus</taxon>
        <taxon>Miltonvirus MAM1</taxon>
    </lineage>
</organism>
<evidence type="ECO:0000256" key="4">
    <source>
        <dbReference type="ARBA" id="ARBA00022722"/>
    </source>
</evidence>
<dbReference type="PANTHER" id="PTHR10642">
    <property type="entry name" value="RIBONUCLEASE H1"/>
    <property type="match status" value="1"/>
</dbReference>
<evidence type="ECO:0000256" key="7">
    <source>
        <dbReference type="ARBA" id="ARBA00022801"/>
    </source>
</evidence>
<proteinExistence type="inferred from homology"/>
<dbReference type="EC" id="3.1.26.4" evidence="3"/>
<sequence length="179" mass="20513">MIEIYSDGGSYPATTKAAGWAFAIAPLSNEKPWRIFFGHLPPPSTNNIAEMLGALNAMRFMYHFHLKTGKRLPPVKIISDSQYVIKGITEYRFKWEVEGWPEKNHQIWCDIFDTFYKLREVCDLTFEWVYGHRGNKGNEIADQWATRAKEDSNLCINNSAMVSSKVTGDFITFLAESGY</sequence>
<reference evidence="9 10" key="1">
    <citation type="submission" date="2017-06" db="EMBL/GenBank/DDBJ databases">
        <authorList>
            <person name="Kim H.J."/>
            <person name="Triplett B.A."/>
        </authorList>
    </citation>
    <scope>NUCLEOTIDE SEQUENCE [LARGE SCALE GENOMIC DNA]</scope>
</reference>
<evidence type="ECO:0000256" key="5">
    <source>
        <dbReference type="ARBA" id="ARBA00022723"/>
    </source>
</evidence>
<dbReference type="InterPro" id="IPR050092">
    <property type="entry name" value="RNase_H"/>
</dbReference>
<evidence type="ECO:0000313" key="9">
    <source>
        <dbReference type="EMBL" id="ASZ78883.1"/>
    </source>
</evidence>
<keyword evidence="4" id="KW-0540">Nuclease</keyword>
<comment type="similarity">
    <text evidence="2">Belongs to the RNase H family.</text>
</comment>
<dbReference type="Pfam" id="PF00075">
    <property type="entry name" value="RNase_H"/>
    <property type="match status" value="1"/>
</dbReference>
<dbReference type="Gene3D" id="3.30.420.10">
    <property type="entry name" value="Ribonuclease H-like superfamily/Ribonuclease H"/>
    <property type="match status" value="1"/>
</dbReference>
<dbReference type="Proteomes" id="UP000224362">
    <property type="component" value="Segment"/>
</dbReference>
<dbReference type="GO" id="GO:0003676">
    <property type="term" value="F:nucleic acid binding"/>
    <property type="evidence" value="ECO:0007669"/>
    <property type="project" value="InterPro"/>
</dbReference>
<keyword evidence="6" id="KW-0255">Endonuclease</keyword>
<evidence type="ECO:0000256" key="1">
    <source>
        <dbReference type="ARBA" id="ARBA00000077"/>
    </source>
</evidence>
<dbReference type="PROSITE" id="PS50879">
    <property type="entry name" value="RNASE_H_1"/>
    <property type="match status" value="1"/>
</dbReference>
<name>A0A249Y2I1_9CAUD</name>
<dbReference type="InterPro" id="IPR002156">
    <property type="entry name" value="RNaseH_domain"/>
</dbReference>
<feature type="domain" description="RNase H type-1" evidence="8">
    <location>
        <begin position="1"/>
        <end position="150"/>
    </location>
</feature>
<gene>
    <name evidence="9" type="ORF">2050H1_117</name>
</gene>
<comment type="catalytic activity">
    <reaction evidence="1">
        <text>Endonucleolytic cleavage to 5'-phosphomonoester.</text>
        <dbReference type="EC" id="3.1.26.4"/>
    </reaction>
</comment>
<evidence type="ECO:0000313" key="10">
    <source>
        <dbReference type="Proteomes" id="UP000224362"/>
    </source>
</evidence>
<dbReference type="SUPFAM" id="SSF53098">
    <property type="entry name" value="Ribonuclease H-like"/>
    <property type="match status" value="1"/>
</dbReference>
<evidence type="ECO:0000259" key="8">
    <source>
        <dbReference type="PROSITE" id="PS50879"/>
    </source>
</evidence>
<dbReference type="InterPro" id="IPR036397">
    <property type="entry name" value="RNaseH_sf"/>
</dbReference>
<accession>A0A249Y2I1</accession>
<dbReference type="PANTHER" id="PTHR10642:SF26">
    <property type="entry name" value="RIBONUCLEASE H1"/>
    <property type="match status" value="1"/>
</dbReference>
<dbReference type="EMBL" id="MF285619">
    <property type="protein sequence ID" value="ASZ78883.1"/>
    <property type="molecule type" value="Genomic_DNA"/>
</dbReference>
<keyword evidence="5" id="KW-0479">Metal-binding</keyword>
<dbReference type="InterPro" id="IPR012337">
    <property type="entry name" value="RNaseH-like_sf"/>
</dbReference>
<evidence type="ECO:0000256" key="2">
    <source>
        <dbReference type="ARBA" id="ARBA00005300"/>
    </source>
</evidence>
<evidence type="ECO:0000256" key="6">
    <source>
        <dbReference type="ARBA" id="ARBA00022759"/>
    </source>
</evidence>
<dbReference type="GO" id="GO:0004523">
    <property type="term" value="F:RNA-DNA hybrid ribonuclease activity"/>
    <property type="evidence" value="ECO:0007669"/>
    <property type="project" value="UniProtKB-EC"/>
</dbReference>